<dbReference type="EMBL" id="BAAADO010000005">
    <property type="protein sequence ID" value="GAA0498485.1"/>
    <property type="molecule type" value="Genomic_DNA"/>
</dbReference>
<dbReference type="InterPro" id="IPR055170">
    <property type="entry name" value="GFO_IDH_MocA-like_dom"/>
</dbReference>
<dbReference type="PANTHER" id="PTHR22604">
    <property type="entry name" value="OXIDOREDUCTASES"/>
    <property type="match status" value="1"/>
</dbReference>
<comment type="similarity">
    <text evidence="1">Belongs to the Gfo/Idh/MocA family.</text>
</comment>
<comment type="caution">
    <text evidence="5">The sequence shown here is derived from an EMBL/GenBank/DDBJ whole genome shotgun (WGS) entry which is preliminary data.</text>
</comment>
<reference evidence="5 6" key="1">
    <citation type="journal article" date="2019" name="Int. J. Syst. Evol. Microbiol.">
        <title>The Global Catalogue of Microorganisms (GCM) 10K type strain sequencing project: providing services to taxonomists for standard genome sequencing and annotation.</title>
        <authorList>
            <consortium name="The Broad Institute Genomics Platform"/>
            <consortium name="The Broad Institute Genome Sequencing Center for Infectious Disease"/>
            <person name="Wu L."/>
            <person name="Ma J."/>
        </authorList>
    </citation>
    <scope>NUCLEOTIDE SEQUENCE [LARGE SCALE GENOMIC DNA]</scope>
    <source>
        <strain evidence="5 6">JCM 12389</strain>
    </source>
</reference>
<evidence type="ECO:0000313" key="5">
    <source>
        <dbReference type="EMBL" id="GAA0498485.1"/>
    </source>
</evidence>
<dbReference type="Proteomes" id="UP001500880">
    <property type="component" value="Unassembled WGS sequence"/>
</dbReference>
<gene>
    <name evidence="5" type="ORF">GCM10008986_26990</name>
</gene>
<name>A0ABN1BIH1_9BACI</name>
<accession>A0ABN1BIH1</accession>
<sequence>MAIVRFGILSTAGIAQKQLIPAISRAENAEVRAIASGSDSGKAMDVASQLHIPKVHESYEALLDDPEIDAVYIPVPNHLHKEWVIKAAEKGKHVLSEKPAAINAVETKELVEACEKNGVKYMEGFMYQFHSQHDRVKEIIASGEIGEVQLMKASFSFLLDKPEGNIRMDPTKGGGSIYDIGCYCIHSIRHILEDEPESVHVEADVDPEFGVDTSAYGIFHMKSGIKAVFDCSFKMPFRSKYEVVGTEGIITVPRAYRPDNYNHKGIVRVEKEGEVREETLIKDQYKAEVEHFSQAVLEDGEPFYTGRDTIRNMEAIDRCYSFVN</sequence>
<evidence type="ECO:0000259" key="3">
    <source>
        <dbReference type="Pfam" id="PF01408"/>
    </source>
</evidence>
<organism evidence="5 6">
    <name type="scientific">Salinibacillus aidingensis</name>
    <dbReference type="NCBI Taxonomy" id="237684"/>
    <lineage>
        <taxon>Bacteria</taxon>
        <taxon>Bacillati</taxon>
        <taxon>Bacillota</taxon>
        <taxon>Bacilli</taxon>
        <taxon>Bacillales</taxon>
        <taxon>Bacillaceae</taxon>
        <taxon>Salinibacillus</taxon>
    </lineage>
</organism>
<keyword evidence="2" id="KW-0560">Oxidoreductase</keyword>
<evidence type="ECO:0000256" key="1">
    <source>
        <dbReference type="ARBA" id="ARBA00010928"/>
    </source>
</evidence>
<dbReference type="Pfam" id="PF22725">
    <property type="entry name" value="GFO_IDH_MocA_C3"/>
    <property type="match status" value="1"/>
</dbReference>
<feature type="domain" description="GFO/IDH/MocA-like oxidoreductase" evidence="4">
    <location>
        <begin position="135"/>
        <end position="250"/>
    </location>
</feature>
<evidence type="ECO:0000256" key="2">
    <source>
        <dbReference type="ARBA" id="ARBA00023002"/>
    </source>
</evidence>
<dbReference type="Gene3D" id="3.40.50.720">
    <property type="entry name" value="NAD(P)-binding Rossmann-like Domain"/>
    <property type="match status" value="1"/>
</dbReference>
<dbReference type="InterPro" id="IPR036291">
    <property type="entry name" value="NAD(P)-bd_dom_sf"/>
</dbReference>
<dbReference type="InterPro" id="IPR050984">
    <property type="entry name" value="Gfo/Idh/MocA_domain"/>
</dbReference>
<dbReference type="Pfam" id="PF01408">
    <property type="entry name" value="GFO_IDH_MocA"/>
    <property type="match status" value="1"/>
</dbReference>
<dbReference type="SUPFAM" id="SSF55347">
    <property type="entry name" value="Glyceraldehyde-3-phosphate dehydrogenase-like, C-terminal domain"/>
    <property type="match status" value="1"/>
</dbReference>
<dbReference type="InterPro" id="IPR000683">
    <property type="entry name" value="Gfo/Idh/MocA-like_OxRdtase_N"/>
</dbReference>
<dbReference type="SUPFAM" id="SSF51735">
    <property type="entry name" value="NAD(P)-binding Rossmann-fold domains"/>
    <property type="match status" value="1"/>
</dbReference>
<feature type="domain" description="Gfo/Idh/MocA-like oxidoreductase N-terminal" evidence="3">
    <location>
        <begin position="5"/>
        <end position="125"/>
    </location>
</feature>
<keyword evidence="6" id="KW-1185">Reference proteome</keyword>
<proteinExistence type="inferred from homology"/>
<evidence type="ECO:0000313" key="6">
    <source>
        <dbReference type="Proteomes" id="UP001500880"/>
    </source>
</evidence>
<dbReference type="PANTHER" id="PTHR22604:SF105">
    <property type="entry name" value="TRANS-1,2-DIHYDROBENZENE-1,2-DIOL DEHYDROGENASE"/>
    <property type="match status" value="1"/>
</dbReference>
<protein>
    <submittedName>
        <fullName evidence="5">Gfo/Idh/MocA family oxidoreductase</fullName>
    </submittedName>
</protein>
<dbReference type="Gene3D" id="3.30.360.10">
    <property type="entry name" value="Dihydrodipicolinate Reductase, domain 2"/>
    <property type="match status" value="1"/>
</dbReference>
<evidence type="ECO:0000259" key="4">
    <source>
        <dbReference type="Pfam" id="PF22725"/>
    </source>
</evidence>
<dbReference type="RefSeq" id="WP_343842071.1">
    <property type="nucleotide sequence ID" value="NZ_BAAADO010000005.1"/>
</dbReference>